<evidence type="ECO:0000313" key="1">
    <source>
        <dbReference type="EMBL" id="GIJ62813.1"/>
    </source>
</evidence>
<name>A0A8J3ZJW2_9ACTN</name>
<evidence type="ECO:0000313" key="2">
    <source>
        <dbReference type="Proteomes" id="UP000612585"/>
    </source>
</evidence>
<dbReference type="RefSeq" id="WP_373320443.1">
    <property type="nucleotide sequence ID" value="NZ_BOPG01000083.1"/>
</dbReference>
<keyword evidence="2" id="KW-1185">Reference proteome</keyword>
<dbReference type="InterPro" id="IPR054255">
    <property type="entry name" value="DUF6986"/>
</dbReference>
<dbReference type="AlphaFoldDB" id="A0A8J3ZJW2"/>
<reference evidence="1" key="1">
    <citation type="submission" date="2021-01" db="EMBL/GenBank/DDBJ databases">
        <title>Whole genome shotgun sequence of Virgisporangium aurantiacum NBRC 16421.</title>
        <authorList>
            <person name="Komaki H."/>
            <person name="Tamura T."/>
        </authorList>
    </citation>
    <scope>NUCLEOTIDE SEQUENCE</scope>
    <source>
        <strain evidence="1">NBRC 16421</strain>
    </source>
</reference>
<comment type="caution">
    <text evidence="1">The sequence shown here is derived from an EMBL/GenBank/DDBJ whole genome shotgun (WGS) entry which is preliminary data.</text>
</comment>
<protein>
    <submittedName>
        <fullName evidence="1">Uncharacterized protein</fullName>
    </submittedName>
</protein>
<organism evidence="1 2">
    <name type="scientific">Virgisporangium aurantiacum</name>
    <dbReference type="NCBI Taxonomy" id="175570"/>
    <lineage>
        <taxon>Bacteria</taxon>
        <taxon>Bacillati</taxon>
        <taxon>Actinomycetota</taxon>
        <taxon>Actinomycetes</taxon>
        <taxon>Micromonosporales</taxon>
        <taxon>Micromonosporaceae</taxon>
        <taxon>Virgisporangium</taxon>
    </lineage>
</organism>
<dbReference type="EMBL" id="BOPG01000083">
    <property type="protein sequence ID" value="GIJ62813.1"/>
    <property type="molecule type" value="Genomic_DNA"/>
</dbReference>
<gene>
    <name evidence="1" type="ORF">Vau01_103290</name>
</gene>
<proteinExistence type="predicted"/>
<dbReference type="Pfam" id="PF22484">
    <property type="entry name" value="DUF6986"/>
    <property type="match status" value="1"/>
</dbReference>
<sequence length="82" mass="8937">MSDEPDRLLAPVGSALAAIYPGQPRRRQPVHTVYAPADRVVPGLATVRGREARQALSRILRRLSTRIFCPGCTPSSSVSRAR</sequence>
<accession>A0A8J3ZJW2</accession>
<dbReference type="Proteomes" id="UP000612585">
    <property type="component" value="Unassembled WGS sequence"/>
</dbReference>